<organism evidence="2">
    <name type="scientific">Acromyrmex echinatior</name>
    <name type="common">Panamanian leafcutter ant</name>
    <name type="synonym">Acromyrmex octospinosus echinatior</name>
    <dbReference type="NCBI Taxonomy" id="103372"/>
    <lineage>
        <taxon>Eukaryota</taxon>
        <taxon>Metazoa</taxon>
        <taxon>Ecdysozoa</taxon>
        <taxon>Arthropoda</taxon>
        <taxon>Hexapoda</taxon>
        <taxon>Insecta</taxon>
        <taxon>Pterygota</taxon>
        <taxon>Neoptera</taxon>
        <taxon>Endopterygota</taxon>
        <taxon>Hymenoptera</taxon>
        <taxon>Apocrita</taxon>
        <taxon>Aculeata</taxon>
        <taxon>Formicoidea</taxon>
        <taxon>Formicidae</taxon>
        <taxon>Myrmicinae</taxon>
        <taxon>Acromyrmex</taxon>
    </lineage>
</organism>
<name>F4WV44_ACREC</name>
<accession>F4WV44</accession>
<dbReference type="EMBL" id="GL888384">
    <property type="protein sequence ID" value="EGI61932.1"/>
    <property type="molecule type" value="Genomic_DNA"/>
</dbReference>
<dbReference type="AlphaFoldDB" id="F4WV44"/>
<keyword evidence="2" id="KW-1185">Reference proteome</keyword>
<evidence type="ECO:0000313" key="2">
    <source>
        <dbReference type="Proteomes" id="UP000007755"/>
    </source>
</evidence>
<dbReference type="InParanoid" id="F4WV44"/>
<protein>
    <submittedName>
        <fullName evidence="1">Uncharacterized protein</fullName>
    </submittedName>
</protein>
<dbReference type="Proteomes" id="UP000007755">
    <property type="component" value="Unassembled WGS sequence"/>
</dbReference>
<evidence type="ECO:0000313" key="1">
    <source>
        <dbReference type="EMBL" id="EGI61932.1"/>
    </source>
</evidence>
<reference evidence="1" key="1">
    <citation type="submission" date="2011-02" db="EMBL/GenBank/DDBJ databases">
        <title>The genome of the leaf-cutting ant Acromyrmex echinatior suggests key adaptations to social evolution and fungus farming.</title>
        <authorList>
            <person name="Nygaard S."/>
            <person name="Zhang G."/>
        </authorList>
    </citation>
    <scope>NUCLEOTIDE SEQUENCE</scope>
</reference>
<proteinExistence type="predicted"/>
<sequence length="75" mass="8260">MIEPQPVRRVACLPGVPFKLSDSNYSPRAIILFASVLRECPVQEDVNPILRGGGDLGETWAPMEQSCDLSKNKFA</sequence>
<gene>
    <name evidence="1" type="ORF">G5I_09835</name>
</gene>